<evidence type="ECO:0000313" key="2">
    <source>
        <dbReference type="Proteomes" id="UP001281147"/>
    </source>
</evidence>
<evidence type="ECO:0000313" key="1">
    <source>
        <dbReference type="EMBL" id="KAK3722407.1"/>
    </source>
</evidence>
<name>A0ACC3NSU5_9PEZI</name>
<protein>
    <submittedName>
        <fullName evidence="1">Uncharacterized protein</fullName>
    </submittedName>
</protein>
<keyword evidence="2" id="KW-1185">Reference proteome</keyword>
<organism evidence="1 2">
    <name type="scientific">Vermiconidia calcicola</name>
    <dbReference type="NCBI Taxonomy" id="1690605"/>
    <lineage>
        <taxon>Eukaryota</taxon>
        <taxon>Fungi</taxon>
        <taxon>Dikarya</taxon>
        <taxon>Ascomycota</taxon>
        <taxon>Pezizomycotina</taxon>
        <taxon>Dothideomycetes</taxon>
        <taxon>Dothideomycetidae</taxon>
        <taxon>Mycosphaerellales</taxon>
        <taxon>Extremaceae</taxon>
        <taxon>Vermiconidia</taxon>
    </lineage>
</organism>
<proteinExistence type="predicted"/>
<dbReference type="EMBL" id="JAUTXU010000013">
    <property type="protein sequence ID" value="KAK3722407.1"/>
    <property type="molecule type" value="Genomic_DNA"/>
</dbReference>
<sequence length="388" mass="42210">MQRHTTRAEGRADEVQNDMETSFRSTPTAASSESTASLPIQLRPESRRSSTDPSAALLLQGLLREKEKEKLDWARPSSSHRNRSPYSRTHLRSRSSGSALLSAPLMTRAQSMPNPHTPRSFEQPTVSTANSSGSPSPNLSQYHSPARTRSPFRAVQEESYMPPPRSPGWFESGPSGNAIQAIQEDSELDITSRPQSSSLPTLPHHSSHSRSSSLRRRPASPLHGVASVAPVAPTSFPASVIDQHAPLNMTTSSGSSSPALGPQKYNEAYPSLHHYASSSSFSSIPSTPTSARSRSPSISSLDTIEDAPEQESEAIEAERIERLKIAAEKAEQGESDSEGEGSGGIVKRRNGSLDVPRFGRTAPRERKRWSICGGERRADLDLETIWED</sequence>
<gene>
    <name evidence="1" type="ORF">LTR37_002398</name>
</gene>
<reference evidence="1" key="1">
    <citation type="submission" date="2023-07" db="EMBL/GenBank/DDBJ databases">
        <title>Black Yeasts Isolated from many extreme environments.</title>
        <authorList>
            <person name="Coleine C."/>
            <person name="Stajich J.E."/>
            <person name="Selbmann L."/>
        </authorList>
    </citation>
    <scope>NUCLEOTIDE SEQUENCE</scope>
    <source>
        <strain evidence="1">CCFEE 5714</strain>
    </source>
</reference>
<dbReference type="Proteomes" id="UP001281147">
    <property type="component" value="Unassembled WGS sequence"/>
</dbReference>
<comment type="caution">
    <text evidence="1">The sequence shown here is derived from an EMBL/GenBank/DDBJ whole genome shotgun (WGS) entry which is preliminary data.</text>
</comment>
<accession>A0ACC3NSU5</accession>